<dbReference type="Gene3D" id="1.10.1200.120">
    <property type="entry name" value="Large-conductance mechanosensitive channel, MscL, domain 1"/>
    <property type="match status" value="1"/>
</dbReference>
<comment type="subunit">
    <text evidence="10">Homopentamer.</text>
</comment>
<dbReference type="AlphaFoldDB" id="A0A1G2TH34"/>
<dbReference type="NCBIfam" id="TIGR00220">
    <property type="entry name" value="mscL"/>
    <property type="match status" value="1"/>
</dbReference>
<gene>
    <name evidence="10" type="primary">mscL</name>
    <name evidence="11" type="ORF">A3D49_01330</name>
</gene>
<proteinExistence type="inferred from homology"/>
<evidence type="ECO:0000256" key="6">
    <source>
        <dbReference type="ARBA" id="ARBA00022989"/>
    </source>
</evidence>
<evidence type="ECO:0000256" key="2">
    <source>
        <dbReference type="ARBA" id="ARBA00007254"/>
    </source>
</evidence>
<keyword evidence="6 10" id="KW-1133">Transmembrane helix</keyword>
<keyword evidence="3 10" id="KW-0813">Transport</keyword>
<dbReference type="PRINTS" id="PR01264">
    <property type="entry name" value="MECHCHANNEL"/>
</dbReference>
<keyword evidence="5 10" id="KW-0812">Transmembrane</keyword>
<dbReference type="GO" id="GO:0008381">
    <property type="term" value="F:mechanosensitive monoatomic ion channel activity"/>
    <property type="evidence" value="ECO:0007669"/>
    <property type="project" value="UniProtKB-UniRule"/>
</dbReference>
<evidence type="ECO:0000313" key="12">
    <source>
        <dbReference type="Proteomes" id="UP000177279"/>
    </source>
</evidence>
<reference evidence="11 12" key="1">
    <citation type="journal article" date="2016" name="Nat. Commun.">
        <title>Thousands of microbial genomes shed light on interconnected biogeochemical processes in an aquifer system.</title>
        <authorList>
            <person name="Anantharaman K."/>
            <person name="Brown C.T."/>
            <person name="Hug L.A."/>
            <person name="Sharon I."/>
            <person name="Castelle C.J."/>
            <person name="Probst A.J."/>
            <person name="Thomas B.C."/>
            <person name="Singh A."/>
            <person name="Wilkins M.J."/>
            <person name="Karaoz U."/>
            <person name="Brodie E.L."/>
            <person name="Williams K.H."/>
            <person name="Hubbard S.S."/>
            <person name="Banfield J.F."/>
        </authorList>
    </citation>
    <scope>NUCLEOTIDE SEQUENCE [LARGE SCALE GENOMIC DNA]</scope>
</reference>
<dbReference type="Pfam" id="PF01741">
    <property type="entry name" value="MscL"/>
    <property type="match status" value="1"/>
</dbReference>
<keyword evidence="4 10" id="KW-1003">Cell membrane</keyword>
<dbReference type="PANTHER" id="PTHR30266:SF2">
    <property type="entry name" value="LARGE-CONDUCTANCE MECHANOSENSITIVE CHANNEL"/>
    <property type="match status" value="1"/>
</dbReference>
<organism evidence="11 12">
    <name type="scientific">Candidatus Zambryskibacteria bacterium RIFCSPHIGHO2_02_FULL_43_37</name>
    <dbReference type="NCBI Taxonomy" id="1802749"/>
    <lineage>
        <taxon>Bacteria</taxon>
        <taxon>Candidatus Zambryskiibacteriota</taxon>
    </lineage>
</organism>
<dbReference type="InterPro" id="IPR037673">
    <property type="entry name" value="MSC/AndL"/>
</dbReference>
<name>A0A1G2TH34_9BACT</name>
<evidence type="ECO:0000256" key="5">
    <source>
        <dbReference type="ARBA" id="ARBA00022692"/>
    </source>
</evidence>
<feature type="transmembrane region" description="Helical" evidence="10">
    <location>
        <begin position="66"/>
        <end position="88"/>
    </location>
</feature>
<dbReference type="InterPro" id="IPR001185">
    <property type="entry name" value="MS_channel"/>
</dbReference>
<comment type="subcellular location">
    <subcellularLocation>
        <location evidence="1 10">Cell membrane</location>
        <topology evidence="1 10">Multi-pass membrane protein</topology>
    </subcellularLocation>
</comment>
<evidence type="ECO:0000256" key="7">
    <source>
        <dbReference type="ARBA" id="ARBA00023065"/>
    </source>
</evidence>
<evidence type="ECO:0000256" key="10">
    <source>
        <dbReference type="HAMAP-Rule" id="MF_00115"/>
    </source>
</evidence>
<comment type="similarity">
    <text evidence="2 10">Belongs to the MscL family.</text>
</comment>
<evidence type="ECO:0000256" key="1">
    <source>
        <dbReference type="ARBA" id="ARBA00004651"/>
    </source>
</evidence>
<evidence type="ECO:0000256" key="9">
    <source>
        <dbReference type="ARBA" id="ARBA00023303"/>
    </source>
</evidence>
<keyword evidence="9 10" id="KW-0407">Ion channel</keyword>
<comment type="function">
    <text evidence="10">Channel that opens in response to stretch forces in the membrane lipid bilayer. May participate in the regulation of osmotic pressure changes within the cell.</text>
</comment>
<evidence type="ECO:0000256" key="4">
    <source>
        <dbReference type="ARBA" id="ARBA00022475"/>
    </source>
</evidence>
<protein>
    <recommendedName>
        <fullName evidence="10">Large-conductance mechanosensitive channel</fullName>
    </recommendedName>
</protein>
<dbReference type="EMBL" id="MHVS01000005">
    <property type="protein sequence ID" value="OHA96502.1"/>
    <property type="molecule type" value="Genomic_DNA"/>
</dbReference>
<keyword evidence="7 10" id="KW-0406">Ion transport</keyword>
<sequence length="101" mass="11009">MLKEFKQFLLRGNVVDLAVGVVIGAAFGTVVTALVTDIISPLIAVIAKTPDFSTWAFSVNGSEFKIGHFFNALISFILVAAAIFFFVIKPMNMLIRRSGKE</sequence>
<dbReference type="InterPro" id="IPR036019">
    <property type="entry name" value="MscL_channel"/>
</dbReference>
<keyword evidence="8 10" id="KW-0472">Membrane</keyword>
<evidence type="ECO:0000256" key="8">
    <source>
        <dbReference type="ARBA" id="ARBA00023136"/>
    </source>
</evidence>
<dbReference type="InterPro" id="IPR019823">
    <property type="entry name" value="Mechanosensitive_channel_CS"/>
</dbReference>
<dbReference type="PANTHER" id="PTHR30266">
    <property type="entry name" value="MECHANOSENSITIVE CHANNEL MSCL"/>
    <property type="match status" value="1"/>
</dbReference>
<feature type="transmembrane region" description="Helical" evidence="10">
    <location>
        <begin position="21"/>
        <end position="46"/>
    </location>
</feature>
<dbReference type="GO" id="GO:0005886">
    <property type="term" value="C:plasma membrane"/>
    <property type="evidence" value="ECO:0007669"/>
    <property type="project" value="UniProtKB-SubCell"/>
</dbReference>
<accession>A0A1G2TH34</accession>
<evidence type="ECO:0000256" key="3">
    <source>
        <dbReference type="ARBA" id="ARBA00022448"/>
    </source>
</evidence>
<dbReference type="HAMAP" id="MF_00115">
    <property type="entry name" value="MscL"/>
    <property type="match status" value="1"/>
</dbReference>
<dbReference type="PROSITE" id="PS01327">
    <property type="entry name" value="MSCL"/>
    <property type="match status" value="1"/>
</dbReference>
<dbReference type="Proteomes" id="UP000177279">
    <property type="component" value="Unassembled WGS sequence"/>
</dbReference>
<evidence type="ECO:0000313" key="11">
    <source>
        <dbReference type="EMBL" id="OHA96502.1"/>
    </source>
</evidence>
<dbReference type="SUPFAM" id="SSF81330">
    <property type="entry name" value="Gated mechanosensitive channel"/>
    <property type="match status" value="1"/>
</dbReference>
<comment type="caution">
    <text evidence="11">The sequence shown here is derived from an EMBL/GenBank/DDBJ whole genome shotgun (WGS) entry which is preliminary data.</text>
</comment>